<gene>
    <name evidence="2" type="ORF">P4G45_12855</name>
    <name evidence="3" type="ORF">P8936_13270</name>
</gene>
<keyword evidence="1" id="KW-0812">Transmembrane</keyword>
<keyword evidence="1" id="KW-0472">Membrane</keyword>
<proteinExistence type="predicted"/>
<dbReference type="RefSeq" id="WP_348266879.1">
    <property type="nucleotide sequence ID" value="NZ_CP121194.1"/>
</dbReference>
<organism evidence="3">
    <name type="scientific">Edaphobacter paludis</name>
    <dbReference type="NCBI Taxonomy" id="3035702"/>
    <lineage>
        <taxon>Bacteria</taxon>
        <taxon>Pseudomonadati</taxon>
        <taxon>Acidobacteriota</taxon>
        <taxon>Terriglobia</taxon>
        <taxon>Terriglobales</taxon>
        <taxon>Acidobacteriaceae</taxon>
        <taxon>Edaphobacter</taxon>
    </lineage>
</organism>
<accession>A0AAU7CWK9</accession>
<evidence type="ECO:0008006" key="4">
    <source>
        <dbReference type="Google" id="ProtNLM"/>
    </source>
</evidence>
<reference evidence="3" key="1">
    <citation type="submission" date="2023-03" db="EMBL/GenBank/DDBJ databases">
        <title>Edaphobacter sp.</title>
        <authorList>
            <person name="Huber K.J."/>
            <person name="Papendorf J."/>
            <person name="Pilke C."/>
            <person name="Bunk B."/>
            <person name="Sproeer C."/>
            <person name="Pester M."/>
        </authorList>
    </citation>
    <scope>NUCLEOTIDE SEQUENCE</scope>
    <source>
        <strain evidence="2">DSM 109919</strain>
        <strain evidence="3">DSM 109920</strain>
    </source>
</reference>
<keyword evidence="1" id="KW-1133">Transmembrane helix</keyword>
<dbReference type="KEGG" id="epl:P4G45_12855"/>
<accession>A0AAU7D5L2</accession>
<evidence type="ECO:0000313" key="3">
    <source>
        <dbReference type="EMBL" id="XBH12656.1"/>
    </source>
</evidence>
<sequence>MKGKDFVWTMIAVAVAIVAVLLVRAHWHKPPSIRRTVPIEGAVIRRDPDTRKELPIENVAVTASDGVVSASTESDASGYFRLELQRQVWSGQPIVVHFQHADFEPFDLNLEAGRLLIDDKLHVVAMEPVPELAKTNVKESVVSNIRVRYTINSRTEKNVGSAVRTFQVVNQGNVPCEKHLPCSPDKKWKASKGSASLDAGQDNSFGNVRASCIAGPCPFTSIDSSGFEHGGRYITVSALDWSNTATFLLEAEVFHTAISSNVRESYPVIFGRTLNFTLPPTQEGVSLEGEIDGAPMVFPLGPDLYLSWANCSARTNNEKDKTTVYRCELKPGYRF</sequence>
<evidence type="ECO:0000256" key="1">
    <source>
        <dbReference type="SAM" id="Phobius"/>
    </source>
</evidence>
<evidence type="ECO:0000313" key="2">
    <source>
        <dbReference type="EMBL" id="XBH09369.1"/>
    </source>
</evidence>
<feature type="transmembrane region" description="Helical" evidence="1">
    <location>
        <begin position="6"/>
        <end position="25"/>
    </location>
</feature>
<dbReference type="AlphaFoldDB" id="A0AAU7D5L2"/>
<dbReference type="EMBL" id="CP121194">
    <property type="protein sequence ID" value="XBH09369.1"/>
    <property type="molecule type" value="Genomic_DNA"/>
</dbReference>
<dbReference type="EMBL" id="CP121195">
    <property type="protein sequence ID" value="XBH12656.1"/>
    <property type="molecule type" value="Genomic_DNA"/>
</dbReference>
<protein>
    <recommendedName>
        <fullName evidence="4">Carboxypeptidase regulatory-like domain-containing protein</fullName>
    </recommendedName>
</protein>
<name>A0AAU7D5L2_9BACT</name>